<reference evidence="2" key="1">
    <citation type="submission" date="2016-11" db="UniProtKB">
        <authorList>
            <consortium name="WormBaseParasite"/>
        </authorList>
    </citation>
    <scope>IDENTIFICATION</scope>
</reference>
<dbReference type="WBParaSite" id="Csp11.Scaffold629.g10309.t1">
    <property type="protein sequence ID" value="Csp11.Scaffold629.g10309.t1"/>
    <property type="gene ID" value="Csp11.Scaffold629.g10309"/>
</dbReference>
<dbReference type="Proteomes" id="UP000095282">
    <property type="component" value="Unplaced"/>
</dbReference>
<proteinExistence type="predicted"/>
<evidence type="ECO:0000313" key="1">
    <source>
        <dbReference type="Proteomes" id="UP000095282"/>
    </source>
</evidence>
<name>A0A1I7TNX0_9PELO</name>
<organism evidence="1 2">
    <name type="scientific">Caenorhabditis tropicalis</name>
    <dbReference type="NCBI Taxonomy" id="1561998"/>
    <lineage>
        <taxon>Eukaryota</taxon>
        <taxon>Metazoa</taxon>
        <taxon>Ecdysozoa</taxon>
        <taxon>Nematoda</taxon>
        <taxon>Chromadorea</taxon>
        <taxon>Rhabditida</taxon>
        <taxon>Rhabditina</taxon>
        <taxon>Rhabditomorpha</taxon>
        <taxon>Rhabditoidea</taxon>
        <taxon>Rhabditidae</taxon>
        <taxon>Peloderinae</taxon>
        <taxon>Caenorhabditis</taxon>
    </lineage>
</organism>
<dbReference type="PANTHER" id="PTHR22899">
    <property type="entry name" value="CYCLIN-RELATED F-BOX FAMILY"/>
    <property type="match status" value="1"/>
</dbReference>
<dbReference type="PANTHER" id="PTHR22899:SF0">
    <property type="entry name" value="F-BOX ASSOCIATED DOMAIN-CONTAINING PROTEIN-RELATED"/>
    <property type="match status" value="1"/>
</dbReference>
<dbReference type="InterPro" id="IPR053222">
    <property type="entry name" value="Zygotic_Embryogenesis-Asso"/>
</dbReference>
<evidence type="ECO:0000313" key="2">
    <source>
        <dbReference type="WBParaSite" id="Csp11.Scaffold629.g10309.t1"/>
    </source>
</evidence>
<accession>A0A1I7TNX0</accession>
<keyword evidence="1" id="KW-1185">Reference proteome</keyword>
<dbReference type="AlphaFoldDB" id="A0A1I7TNX0"/>
<protein>
    <submittedName>
        <fullName evidence="2">F-box domain-containing protein</fullName>
    </submittedName>
</protein>
<sequence>MHLLQIPVVALKYVFGMMNDQGIVMTLLTSKRAASIMQMCSIRTSTEIVFSVHNNWLKSQIGTFIFIMNAGLDADRYKPPTNRTYTQNTLADEPTTKSFIERVVKVYHEPKVILYFFDGTDVFAVELVRLLNYGPLREVSYLIDNTSPECYKAVFKEAVTLERFEIQTELPMNFQFSPSVSLNLEELIIGGSPCDWVKLEDFMSCKKVSVRPFYPLEKLSLETAKYLNRFFKKLKESECRLETLQFGADMEQSSFINAVDGLSDTDLVDGFTEVHFTRKDQKKLVLYWRTNALWMSSAHERFM</sequence>